<accession>U9U7I2</accession>
<sequence>MGWTHRNKKYIYIPWTSWVNLNLNFKYSTKHSWLNPDLKIVWVGVLLNCFKEMNVLIFLFLLWDVNFNVYH</sequence>
<gene>
    <name evidence="1" type="ORF">GLOINDRAFT_28149</name>
</gene>
<protein>
    <submittedName>
        <fullName evidence="1">Uncharacterized protein</fullName>
    </submittedName>
</protein>
<evidence type="ECO:0000313" key="1">
    <source>
        <dbReference type="EMBL" id="ESA11551.1"/>
    </source>
</evidence>
<reference evidence="1" key="1">
    <citation type="submission" date="2013-07" db="EMBL/GenBank/DDBJ databases">
        <title>The genome of an arbuscular mycorrhizal fungus provides insights into the evolution of the oldest plant symbiosis.</title>
        <authorList>
            <consortium name="DOE Joint Genome Institute"/>
            <person name="Tisserant E."/>
            <person name="Malbreil M."/>
            <person name="Kuo A."/>
            <person name="Kohler A."/>
            <person name="Symeonidi A."/>
            <person name="Balestrini R."/>
            <person name="Charron P."/>
            <person name="Duensing N."/>
            <person name="Frei-dit-Frey N."/>
            <person name="Gianinazzi-Pearson V."/>
            <person name="Gilbert B."/>
            <person name="Handa Y."/>
            <person name="Hijri M."/>
            <person name="Kaul R."/>
            <person name="Kawaguchi M."/>
            <person name="Krajinski F."/>
            <person name="Lammers P."/>
            <person name="Lapierre D."/>
            <person name="Masclaux F.G."/>
            <person name="Murat C."/>
            <person name="Morin E."/>
            <person name="Ndikumana S."/>
            <person name="Pagni M."/>
            <person name="Petitpierre D."/>
            <person name="Requena N."/>
            <person name="Rosikiewicz P."/>
            <person name="Riley R."/>
            <person name="Saito K."/>
            <person name="San Clemente H."/>
            <person name="Shapiro H."/>
            <person name="van Tuinen D."/>
            <person name="Becard G."/>
            <person name="Bonfante P."/>
            <person name="Paszkowski U."/>
            <person name="Shachar-Hill Y."/>
            <person name="Young J.P."/>
            <person name="Sanders I.R."/>
            <person name="Henrissat B."/>
            <person name="Rensing S.A."/>
            <person name="Grigoriev I.V."/>
            <person name="Corradi N."/>
            <person name="Roux C."/>
            <person name="Martin F."/>
        </authorList>
    </citation>
    <scope>NUCLEOTIDE SEQUENCE</scope>
    <source>
        <strain evidence="1">DAOM 197198</strain>
    </source>
</reference>
<dbReference type="EMBL" id="KI285870">
    <property type="protein sequence ID" value="ESA11551.1"/>
    <property type="molecule type" value="Genomic_DNA"/>
</dbReference>
<dbReference type="AlphaFoldDB" id="U9U7I2"/>
<proteinExistence type="predicted"/>
<name>U9U7I2_RHIID</name>
<organism evidence="1">
    <name type="scientific">Rhizophagus irregularis (strain DAOM 181602 / DAOM 197198 / MUCL 43194)</name>
    <name type="common">Arbuscular mycorrhizal fungus</name>
    <name type="synonym">Glomus intraradices</name>
    <dbReference type="NCBI Taxonomy" id="747089"/>
    <lineage>
        <taxon>Eukaryota</taxon>
        <taxon>Fungi</taxon>
        <taxon>Fungi incertae sedis</taxon>
        <taxon>Mucoromycota</taxon>
        <taxon>Glomeromycotina</taxon>
        <taxon>Glomeromycetes</taxon>
        <taxon>Glomerales</taxon>
        <taxon>Glomeraceae</taxon>
        <taxon>Rhizophagus</taxon>
    </lineage>
</organism>
<dbReference type="HOGENOM" id="CLU_2741331_0_0_1"/>